<dbReference type="InterPro" id="IPR036573">
    <property type="entry name" value="CBM_sf_5/12"/>
</dbReference>
<sequence length="90" mass="10221">MSSISEWRPDVPYTARSVVSHKGRKWTAKEWNENQEPGGASGVWIPNDGVWTEHVAHNAGDVVTYNNRKWTAKRWNENEKPGTSDAWIAS</sequence>
<organism evidence="3 4">
    <name type="scientific">Rhizoctonia solani</name>
    <dbReference type="NCBI Taxonomy" id="456999"/>
    <lineage>
        <taxon>Eukaryota</taxon>
        <taxon>Fungi</taxon>
        <taxon>Dikarya</taxon>
        <taxon>Basidiomycota</taxon>
        <taxon>Agaricomycotina</taxon>
        <taxon>Agaricomycetes</taxon>
        <taxon>Cantharellales</taxon>
        <taxon>Ceratobasidiaceae</taxon>
        <taxon>Rhizoctonia</taxon>
    </lineage>
</organism>
<protein>
    <recommendedName>
        <fullName evidence="2">Chitin-binding type-3 domain-containing protein</fullName>
    </recommendedName>
</protein>
<dbReference type="SUPFAM" id="SSF51055">
    <property type="entry name" value="Carbohydrate binding domain"/>
    <property type="match status" value="2"/>
</dbReference>
<dbReference type="AlphaFoldDB" id="A0A8H3GSV8"/>
<evidence type="ECO:0000259" key="2">
    <source>
        <dbReference type="SMART" id="SM00495"/>
    </source>
</evidence>
<dbReference type="GO" id="GO:0004553">
    <property type="term" value="F:hydrolase activity, hydrolyzing O-glycosyl compounds"/>
    <property type="evidence" value="ECO:0007669"/>
    <property type="project" value="InterPro"/>
</dbReference>
<evidence type="ECO:0000313" key="3">
    <source>
        <dbReference type="EMBL" id="CAE6471092.1"/>
    </source>
</evidence>
<dbReference type="Gene3D" id="2.10.10.20">
    <property type="entry name" value="Carbohydrate-binding module superfamily 5/12"/>
    <property type="match status" value="2"/>
</dbReference>
<reference evidence="3" key="1">
    <citation type="submission" date="2021-01" db="EMBL/GenBank/DDBJ databases">
        <authorList>
            <person name="Kaushik A."/>
        </authorList>
    </citation>
    <scope>NUCLEOTIDE SEQUENCE</scope>
    <source>
        <strain evidence="3">AG6-10EEA</strain>
    </source>
</reference>
<name>A0A8H3GSV8_9AGAM</name>
<proteinExistence type="predicted"/>
<comment type="caution">
    <text evidence="3">The sequence shown here is derived from an EMBL/GenBank/DDBJ whole genome shotgun (WGS) entry which is preliminary data.</text>
</comment>
<dbReference type="Proteomes" id="UP000663853">
    <property type="component" value="Unassembled WGS sequence"/>
</dbReference>
<dbReference type="GO" id="GO:0005975">
    <property type="term" value="P:carbohydrate metabolic process"/>
    <property type="evidence" value="ECO:0007669"/>
    <property type="project" value="InterPro"/>
</dbReference>
<dbReference type="Pfam" id="PF02839">
    <property type="entry name" value="CBM_5_12"/>
    <property type="match status" value="2"/>
</dbReference>
<evidence type="ECO:0000256" key="1">
    <source>
        <dbReference type="ARBA" id="ARBA00022801"/>
    </source>
</evidence>
<feature type="domain" description="Chitin-binding type-3" evidence="2">
    <location>
        <begin position="48"/>
        <end position="90"/>
    </location>
</feature>
<feature type="domain" description="Chitin-binding type-3" evidence="2">
    <location>
        <begin position="4"/>
        <end position="47"/>
    </location>
</feature>
<accession>A0A8H3GSV8</accession>
<dbReference type="GO" id="GO:0030246">
    <property type="term" value="F:carbohydrate binding"/>
    <property type="evidence" value="ECO:0007669"/>
    <property type="project" value="InterPro"/>
</dbReference>
<keyword evidence="1" id="KW-0378">Hydrolase</keyword>
<dbReference type="EMBL" id="CAJMXA010001840">
    <property type="protein sequence ID" value="CAE6471092.1"/>
    <property type="molecule type" value="Genomic_DNA"/>
</dbReference>
<dbReference type="CDD" id="cd12215">
    <property type="entry name" value="ChiC_BD"/>
    <property type="match status" value="2"/>
</dbReference>
<dbReference type="InterPro" id="IPR003610">
    <property type="entry name" value="CBM5/12"/>
</dbReference>
<dbReference type="SMART" id="SM00495">
    <property type="entry name" value="ChtBD3"/>
    <property type="match status" value="2"/>
</dbReference>
<evidence type="ECO:0000313" key="4">
    <source>
        <dbReference type="Proteomes" id="UP000663853"/>
    </source>
</evidence>
<gene>
    <name evidence="3" type="ORF">RDB_LOCUS74815</name>
</gene>
<dbReference type="GO" id="GO:0005576">
    <property type="term" value="C:extracellular region"/>
    <property type="evidence" value="ECO:0007669"/>
    <property type="project" value="InterPro"/>
</dbReference>
<dbReference type="OrthoDB" id="9402762at2759"/>